<organism evidence="3 4">
    <name type="scientific">Oerskovia merdavium</name>
    <dbReference type="NCBI Taxonomy" id="2762227"/>
    <lineage>
        <taxon>Bacteria</taxon>
        <taxon>Bacillati</taxon>
        <taxon>Actinomycetota</taxon>
        <taxon>Actinomycetes</taxon>
        <taxon>Micrococcales</taxon>
        <taxon>Cellulomonadaceae</taxon>
        <taxon>Oerskovia</taxon>
    </lineage>
</organism>
<sequence>MQSNSDDMTAVVKLADAHRSILGHMPWGALQSFAEQGRILAAKVDDEVAGYTLYDIARERVRVIHLCVAAEFRSRKVAHALAEALSARHQDLRGVFLKCRRDFPANQMWPSLGFELRAEVPGRGRESKPLCCWWRSHGHPDLFSEGVGDAETLVAIDHNVFLDLITDRPGTGPEEARVLESDWLRGSIRLAITRETHNEIDKNSSAEERARQRSTLGRFRDMDYPPEREAEVRRAFGKRIPSEQIPLKDKADVRHIISAAAGGARILVTRDEKMIERYAEAAAESLGLRVLLPSDFAAHQDEVTSAARYRPVELQGTAYRVSDCGAETEPALLDFLDNAGGERKSVFKALLREQASDPNTHRRWVRDPTGRAQAVWATRMESEERALVVPLLRVHAHEATGVTIGRRLLQSIKTEALDAGADRIWITDQHLHRGFVSDLEDDGFFQADDPLRRVAAVLDARSSTDAIALLRDHPLEQRASAAIAEATRPAQVAVLERQLWPLKLLDRDVANVVIPIEPHYADRLLAFRPTLLERPAELGLGRELVYYRTPRANPTVRSRIAWYASRSGADHVSAVVGVSRLVSVDVDSPERLHRRNSQLGVWDLSDVRQSAREGRASALRFADTELFVRPVRFERLKERAGGSSKRLGTIQSPTVIDSQVFSWLYREGTRRGG</sequence>
<name>A0ABR8TYY3_9CELL</name>
<dbReference type="CDD" id="cd04301">
    <property type="entry name" value="NAT_SF"/>
    <property type="match status" value="1"/>
</dbReference>
<dbReference type="Proteomes" id="UP000655570">
    <property type="component" value="Unassembled WGS sequence"/>
</dbReference>
<dbReference type="InterPro" id="IPR016181">
    <property type="entry name" value="Acyl_CoA_acyltransferase"/>
</dbReference>
<reference evidence="3 4" key="1">
    <citation type="submission" date="2020-08" db="EMBL/GenBank/DDBJ databases">
        <title>A Genomic Blueprint of the Chicken Gut Microbiome.</title>
        <authorList>
            <person name="Gilroy R."/>
            <person name="Ravi A."/>
            <person name="Getino M."/>
            <person name="Pursley I."/>
            <person name="Horton D.L."/>
            <person name="Alikhan N.-F."/>
            <person name="Baker D."/>
            <person name="Gharbi K."/>
            <person name="Hall N."/>
            <person name="Watson M."/>
            <person name="Adriaenssens E.M."/>
            <person name="Foster-Nyarko E."/>
            <person name="Jarju S."/>
            <person name="Secka A."/>
            <person name="Antonio M."/>
            <person name="Oren A."/>
            <person name="Chaudhuri R."/>
            <person name="La Ragione R.M."/>
            <person name="Hildebrand F."/>
            <person name="Pallen M.J."/>
        </authorList>
    </citation>
    <scope>NUCLEOTIDE SEQUENCE [LARGE SCALE GENOMIC DNA]</scope>
    <source>
        <strain evidence="3 4">Sa2CUA9</strain>
    </source>
</reference>
<gene>
    <name evidence="3" type="ORF">H9641_09570</name>
</gene>
<accession>A0ABR8TYY3</accession>
<dbReference type="PROSITE" id="PS51186">
    <property type="entry name" value="GNAT"/>
    <property type="match status" value="1"/>
</dbReference>
<evidence type="ECO:0000313" key="4">
    <source>
        <dbReference type="Proteomes" id="UP000655570"/>
    </source>
</evidence>
<evidence type="ECO:0000256" key="1">
    <source>
        <dbReference type="SAM" id="MobiDB-lite"/>
    </source>
</evidence>
<dbReference type="RefSeq" id="WP_191803162.1">
    <property type="nucleotide sequence ID" value="NZ_JACSQF010000008.1"/>
</dbReference>
<dbReference type="EMBL" id="JACSQF010000008">
    <property type="protein sequence ID" value="MBD7980960.1"/>
    <property type="molecule type" value="Genomic_DNA"/>
</dbReference>
<dbReference type="SUPFAM" id="SSF55729">
    <property type="entry name" value="Acyl-CoA N-acyltransferases (Nat)"/>
    <property type="match status" value="1"/>
</dbReference>
<keyword evidence="4" id="KW-1185">Reference proteome</keyword>
<feature type="domain" description="N-acetyltransferase" evidence="2">
    <location>
        <begin position="1"/>
        <end position="131"/>
    </location>
</feature>
<protein>
    <submittedName>
        <fullName evidence="3">PIN domain-containing protein</fullName>
    </submittedName>
</protein>
<dbReference type="Pfam" id="PF13673">
    <property type="entry name" value="Acetyltransf_10"/>
    <property type="match status" value="1"/>
</dbReference>
<dbReference type="InterPro" id="IPR000182">
    <property type="entry name" value="GNAT_dom"/>
</dbReference>
<evidence type="ECO:0000259" key="2">
    <source>
        <dbReference type="PROSITE" id="PS51186"/>
    </source>
</evidence>
<feature type="region of interest" description="Disordered" evidence="1">
    <location>
        <begin position="199"/>
        <end position="224"/>
    </location>
</feature>
<dbReference type="Gene3D" id="3.40.630.30">
    <property type="match status" value="1"/>
</dbReference>
<feature type="compositionally biased region" description="Basic and acidic residues" evidence="1">
    <location>
        <begin position="199"/>
        <end position="211"/>
    </location>
</feature>
<evidence type="ECO:0000313" key="3">
    <source>
        <dbReference type="EMBL" id="MBD7980960.1"/>
    </source>
</evidence>
<proteinExistence type="predicted"/>
<comment type="caution">
    <text evidence="3">The sequence shown here is derived from an EMBL/GenBank/DDBJ whole genome shotgun (WGS) entry which is preliminary data.</text>
</comment>